<dbReference type="InterPro" id="IPR036365">
    <property type="entry name" value="PGBD-like_sf"/>
</dbReference>
<dbReference type="EMBL" id="BLAD01000057">
    <property type="protein sequence ID" value="GES02350.1"/>
    <property type="molecule type" value="Genomic_DNA"/>
</dbReference>
<dbReference type="Gene3D" id="2.40.420.20">
    <property type="match status" value="1"/>
</dbReference>
<dbReference type="InterPro" id="IPR002477">
    <property type="entry name" value="Peptidoglycan-bd-like"/>
</dbReference>
<proteinExistence type="predicted"/>
<organism evidence="3 4">
    <name type="scientific">Acrocarpospora corrugata</name>
    <dbReference type="NCBI Taxonomy" id="35763"/>
    <lineage>
        <taxon>Bacteria</taxon>
        <taxon>Bacillati</taxon>
        <taxon>Actinomycetota</taxon>
        <taxon>Actinomycetes</taxon>
        <taxon>Streptosporangiales</taxon>
        <taxon>Streptosporangiaceae</taxon>
        <taxon>Acrocarpospora</taxon>
    </lineage>
</organism>
<dbReference type="InterPro" id="IPR036366">
    <property type="entry name" value="PGBDSf"/>
</dbReference>
<evidence type="ECO:0000313" key="3">
    <source>
        <dbReference type="EMBL" id="GES02350.1"/>
    </source>
</evidence>
<dbReference type="PANTHER" id="PTHR30469:SF37">
    <property type="entry name" value="RAGD PROTEIN"/>
    <property type="match status" value="1"/>
</dbReference>
<gene>
    <name evidence="3" type="ORF">Acor_44160</name>
</gene>
<dbReference type="Proteomes" id="UP000334990">
    <property type="component" value="Unassembled WGS sequence"/>
</dbReference>
<keyword evidence="4" id="KW-1185">Reference proteome</keyword>
<evidence type="ECO:0000259" key="2">
    <source>
        <dbReference type="Pfam" id="PF01471"/>
    </source>
</evidence>
<protein>
    <submittedName>
        <fullName evidence="3">Peptidoglycan-binding protein</fullName>
    </submittedName>
</protein>
<name>A0A5M3W283_9ACTN</name>
<reference evidence="3 4" key="1">
    <citation type="submission" date="2019-10" db="EMBL/GenBank/DDBJ databases">
        <title>Whole genome shotgun sequence of Acrocarpospora corrugata NBRC 13972.</title>
        <authorList>
            <person name="Ichikawa N."/>
            <person name="Kimura A."/>
            <person name="Kitahashi Y."/>
            <person name="Komaki H."/>
            <person name="Oguchi A."/>
        </authorList>
    </citation>
    <scope>NUCLEOTIDE SEQUENCE [LARGE SCALE GENOMIC DNA]</scope>
    <source>
        <strain evidence="3 4">NBRC 13972</strain>
    </source>
</reference>
<evidence type="ECO:0000313" key="4">
    <source>
        <dbReference type="Proteomes" id="UP000334990"/>
    </source>
</evidence>
<dbReference type="GO" id="GO:1990281">
    <property type="term" value="C:efflux pump complex"/>
    <property type="evidence" value="ECO:0007669"/>
    <property type="project" value="TreeGrafter"/>
</dbReference>
<keyword evidence="1" id="KW-0732">Signal</keyword>
<dbReference type="SUPFAM" id="SSF47090">
    <property type="entry name" value="PGBD-like"/>
    <property type="match status" value="1"/>
</dbReference>
<dbReference type="Gene3D" id="1.10.101.10">
    <property type="entry name" value="PGBD-like superfamily/PGBD"/>
    <property type="match status" value="1"/>
</dbReference>
<sequence>MRRRGLLAGAVAALALAGGGVAAASLSGAAGAPSESAGPPPNATAEITRSDLVDSKTVDGTLGYAGRRILPNQATGTVTRTRAEGRVVRRGGWLYSVDGRPVSLLYGSIPMYRALSQGFEGKDVEQLERNLAALGYEPGTVDEYFSWVTARAVRDWQDDRNLAETGTVDASQVIIASGPVRIAEVTAEKGDRAGQSVVTTTSTKRVVHIDLPASDQQLARLGAKVTLEIPSGGTAKGTITAIGTVAEPPAQDGGESTIDVEVTAEGRLGRLDQAPVTVDLQSERRENVLSVPVEALLALREGGYGIQVAGTGIVAVETGLFASGQVEITGEGLTEGMKVEVPAT</sequence>
<feature type="signal peptide" evidence="1">
    <location>
        <begin position="1"/>
        <end position="23"/>
    </location>
</feature>
<feature type="domain" description="Peptidoglycan binding-like" evidence="2">
    <location>
        <begin position="121"/>
        <end position="171"/>
    </location>
</feature>
<dbReference type="Pfam" id="PF01471">
    <property type="entry name" value="PG_binding_1"/>
    <property type="match status" value="1"/>
</dbReference>
<feature type="chain" id="PRO_5039217635" evidence="1">
    <location>
        <begin position="24"/>
        <end position="344"/>
    </location>
</feature>
<comment type="caution">
    <text evidence="3">The sequence shown here is derived from an EMBL/GenBank/DDBJ whole genome shotgun (WGS) entry which is preliminary data.</text>
</comment>
<evidence type="ECO:0000256" key="1">
    <source>
        <dbReference type="SAM" id="SignalP"/>
    </source>
</evidence>
<dbReference type="AlphaFoldDB" id="A0A5M3W283"/>
<dbReference type="RefSeq" id="WP_246238928.1">
    <property type="nucleotide sequence ID" value="NZ_BAAABN010000002.1"/>
</dbReference>
<dbReference type="GO" id="GO:0015562">
    <property type="term" value="F:efflux transmembrane transporter activity"/>
    <property type="evidence" value="ECO:0007669"/>
    <property type="project" value="TreeGrafter"/>
</dbReference>
<accession>A0A5M3W283</accession>
<dbReference type="PANTHER" id="PTHR30469">
    <property type="entry name" value="MULTIDRUG RESISTANCE PROTEIN MDTA"/>
    <property type="match status" value="1"/>
</dbReference>